<reference evidence="3" key="1">
    <citation type="journal article" date="2015" name="PLoS Genet.">
        <title>Genome Sequence and Transcriptome Analyses of Chrysochromulina tobin: Metabolic Tools for Enhanced Algal Fitness in the Prominent Order Prymnesiales (Haptophyceae).</title>
        <authorList>
            <person name="Hovde B.T."/>
            <person name="Deodato C.R."/>
            <person name="Hunsperger H.M."/>
            <person name="Ryken S.A."/>
            <person name="Yost W."/>
            <person name="Jha R.K."/>
            <person name="Patterson J."/>
            <person name="Monnat R.J. Jr."/>
            <person name="Barlow S.B."/>
            <person name="Starkenburg S.R."/>
            <person name="Cattolico R.A."/>
        </authorList>
    </citation>
    <scope>NUCLEOTIDE SEQUENCE</scope>
    <source>
        <strain evidence="3">CCMP291</strain>
    </source>
</reference>
<keyword evidence="3" id="KW-1185">Reference proteome</keyword>
<feature type="compositionally biased region" description="Basic and acidic residues" evidence="1">
    <location>
        <begin position="284"/>
        <end position="294"/>
    </location>
</feature>
<protein>
    <submittedName>
        <fullName evidence="2">Glycosyl group 2 family protein</fullName>
    </submittedName>
</protein>
<organism evidence="2 3">
    <name type="scientific">Chrysochromulina tobinii</name>
    <dbReference type="NCBI Taxonomy" id="1460289"/>
    <lineage>
        <taxon>Eukaryota</taxon>
        <taxon>Haptista</taxon>
        <taxon>Haptophyta</taxon>
        <taxon>Prymnesiophyceae</taxon>
        <taxon>Prymnesiales</taxon>
        <taxon>Chrysochromulinaceae</taxon>
        <taxon>Chrysochromulina</taxon>
    </lineage>
</organism>
<feature type="region of interest" description="Disordered" evidence="1">
    <location>
        <begin position="275"/>
        <end position="296"/>
    </location>
</feature>
<accession>A0A0M0JE16</accession>
<sequence length="335" mass="36351">MTLALQHARASLIAQMESDDERASPEAFALMLALLEAHPEWDGVSCLIELIGWERPGMQAYAAWQNSLCTPAQMASGRFIEIPALHQTAIFRRAAVDAVLATTRGAYRDGPLESASALESASPQETSASAAEAQLEDSEAAHSAQLDTPVDLWWWLTFFHIGGRCGKVSGDEPLFGWRQHPRQHTRTHGRLSIGNLRRIKVHFLLCHGGPLDGCKRVVVISVGTTLSGWAADLRAHPNGRAIDVVEVAWVPGKKGNAPLPLAARLCIDSSIPAPAAPAGSKRTRHEDDVGDGAHSDSGACGKVVRVWAFGREEIRRKVKEQVRDIDEMVTDVFVA</sequence>
<feature type="region of interest" description="Disordered" evidence="1">
    <location>
        <begin position="113"/>
        <end position="140"/>
    </location>
</feature>
<comment type="caution">
    <text evidence="2">The sequence shown here is derived from an EMBL/GenBank/DDBJ whole genome shotgun (WGS) entry which is preliminary data.</text>
</comment>
<proteinExistence type="predicted"/>
<evidence type="ECO:0000256" key="1">
    <source>
        <dbReference type="SAM" id="MobiDB-lite"/>
    </source>
</evidence>
<dbReference type="InterPro" id="IPR029044">
    <property type="entry name" value="Nucleotide-diphossugar_trans"/>
</dbReference>
<dbReference type="EMBL" id="JWZX01003092">
    <property type="protein sequence ID" value="KOO24448.1"/>
    <property type="molecule type" value="Genomic_DNA"/>
</dbReference>
<gene>
    <name evidence="2" type="ORF">Ctob_002021</name>
</gene>
<dbReference type="AlphaFoldDB" id="A0A0M0JE16"/>
<evidence type="ECO:0000313" key="3">
    <source>
        <dbReference type="Proteomes" id="UP000037460"/>
    </source>
</evidence>
<dbReference type="OrthoDB" id="421718at2759"/>
<evidence type="ECO:0000313" key="2">
    <source>
        <dbReference type="EMBL" id="KOO24448.1"/>
    </source>
</evidence>
<name>A0A0M0JE16_9EUKA</name>
<dbReference type="SUPFAM" id="SSF53448">
    <property type="entry name" value="Nucleotide-diphospho-sugar transferases"/>
    <property type="match status" value="1"/>
</dbReference>
<feature type="compositionally biased region" description="Low complexity" evidence="1">
    <location>
        <begin position="113"/>
        <end position="122"/>
    </location>
</feature>
<dbReference type="Proteomes" id="UP000037460">
    <property type="component" value="Unassembled WGS sequence"/>
</dbReference>